<feature type="non-terminal residue" evidence="1">
    <location>
        <position position="60"/>
    </location>
</feature>
<evidence type="ECO:0000313" key="2">
    <source>
        <dbReference type="Proteomes" id="UP001218188"/>
    </source>
</evidence>
<dbReference type="Proteomes" id="UP001218188">
    <property type="component" value="Unassembled WGS sequence"/>
</dbReference>
<reference evidence="1" key="1">
    <citation type="submission" date="2023-03" db="EMBL/GenBank/DDBJ databases">
        <title>Massive genome expansion in bonnet fungi (Mycena s.s.) driven by repeated elements and novel gene families across ecological guilds.</title>
        <authorList>
            <consortium name="Lawrence Berkeley National Laboratory"/>
            <person name="Harder C.B."/>
            <person name="Miyauchi S."/>
            <person name="Viragh M."/>
            <person name="Kuo A."/>
            <person name="Thoen E."/>
            <person name="Andreopoulos B."/>
            <person name="Lu D."/>
            <person name="Skrede I."/>
            <person name="Drula E."/>
            <person name="Henrissat B."/>
            <person name="Morin E."/>
            <person name="Kohler A."/>
            <person name="Barry K."/>
            <person name="LaButti K."/>
            <person name="Morin E."/>
            <person name="Salamov A."/>
            <person name="Lipzen A."/>
            <person name="Mereny Z."/>
            <person name="Hegedus B."/>
            <person name="Baldrian P."/>
            <person name="Stursova M."/>
            <person name="Weitz H."/>
            <person name="Taylor A."/>
            <person name="Grigoriev I.V."/>
            <person name="Nagy L.G."/>
            <person name="Martin F."/>
            <person name="Kauserud H."/>
        </authorList>
    </citation>
    <scope>NUCLEOTIDE SEQUENCE</scope>
    <source>
        <strain evidence="1">CBHHK200</strain>
    </source>
</reference>
<keyword evidence="2" id="KW-1185">Reference proteome</keyword>
<organism evidence="1 2">
    <name type="scientific">Mycena alexandri</name>
    <dbReference type="NCBI Taxonomy" id="1745969"/>
    <lineage>
        <taxon>Eukaryota</taxon>
        <taxon>Fungi</taxon>
        <taxon>Dikarya</taxon>
        <taxon>Basidiomycota</taxon>
        <taxon>Agaricomycotina</taxon>
        <taxon>Agaricomycetes</taxon>
        <taxon>Agaricomycetidae</taxon>
        <taxon>Agaricales</taxon>
        <taxon>Marasmiineae</taxon>
        <taxon>Mycenaceae</taxon>
        <taxon>Mycena</taxon>
    </lineage>
</organism>
<evidence type="ECO:0000313" key="1">
    <source>
        <dbReference type="EMBL" id="KAJ7018040.1"/>
    </source>
</evidence>
<protein>
    <submittedName>
        <fullName evidence="1">Uncharacterized protein</fullName>
    </submittedName>
</protein>
<gene>
    <name evidence="1" type="ORF">C8F04DRAFT_924140</name>
</gene>
<dbReference type="AlphaFoldDB" id="A0AAD6S177"/>
<sequence>RRFLYFLFIALDACFRLKRRMVSSELRDPGLGTDWSYFVEQEPYHQYLLATTNETEVRVN</sequence>
<name>A0AAD6S177_9AGAR</name>
<proteinExistence type="predicted"/>
<comment type="caution">
    <text evidence="1">The sequence shown here is derived from an EMBL/GenBank/DDBJ whole genome shotgun (WGS) entry which is preliminary data.</text>
</comment>
<dbReference type="EMBL" id="JARJCM010000365">
    <property type="protein sequence ID" value="KAJ7018040.1"/>
    <property type="molecule type" value="Genomic_DNA"/>
</dbReference>
<accession>A0AAD6S177</accession>
<feature type="non-terminal residue" evidence="1">
    <location>
        <position position="1"/>
    </location>
</feature>